<dbReference type="InterPro" id="IPR028082">
    <property type="entry name" value="Peripla_BP_I"/>
</dbReference>
<gene>
    <name evidence="5" type="ORF">IEN85_03635</name>
</gene>
<evidence type="ECO:0000256" key="3">
    <source>
        <dbReference type="ARBA" id="ARBA00023163"/>
    </source>
</evidence>
<dbReference type="Pfam" id="PF00356">
    <property type="entry name" value="LacI"/>
    <property type="match status" value="1"/>
</dbReference>
<keyword evidence="1" id="KW-0805">Transcription regulation</keyword>
<evidence type="ECO:0000313" key="5">
    <source>
        <dbReference type="EMBL" id="MBD5778569.1"/>
    </source>
</evidence>
<keyword evidence="3" id="KW-0804">Transcription</keyword>
<dbReference type="RefSeq" id="WP_191615705.1">
    <property type="nucleotide sequence ID" value="NZ_JACYFG010000006.1"/>
</dbReference>
<dbReference type="InterPro" id="IPR010982">
    <property type="entry name" value="Lambda_DNA-bd_dom_sf"/>
</dbReference>
<dbReference type="GO" id="GO:0000976">
    <property type="term" value="F:transcription cis-regulatory region binding"/>
    <property type="evidence" value="ECO:0007669"/>
    <property type="project" value="TreeGrafter"/>
</dbReference>
<reference evidence="5" key="1">
    <citation type="submission" date="2020-09" db="EMBL/GenBank/DDBJ databases">
        <title>Pelagicoccus enzymogenes sp. nov. with an EPS production, isolated from marine sediment.</title>
        <authorList>
            <person name="Feng X."/>
        </authorList>
    </citation>
    <scope>NUCLEOTIDE SEQUENCE</scope>
    <source>
        <strain evidence="5">NFK12</strain>
    </source>
</reference>
<dbReference type="Pfam" id="PF00532">
    <property type="entry name" value="Peripla_BP_1"/>
    <property type="match status" value="1"/>
</dbReference>
<dbReference type="CDD" id="cd01392">
    <property type="entry name" value="HTH_LacI"/>
    <property type="match status" value="1"/>
</dbReference>
<keyword evidence="6" id="KW-1185">Reference proteome</keyword>
<dbReference type="SMART" id="SM00354">
    <property type="entry name" value="HTH_LACI"/>
    <property type="match status" value="1"/>
</dbReference>
<dbReference type="Proteomes" id="UP000622317">
    <property type="component" value="Unassembled WGS sequence"/>
</dbReference>
<evidence type="ECO:0000256" key="1">
    <source>
        <dbReference type="ARBA" id="ARBA00023015"/>
    </source>
</evidence>
<dbReference type="EMBL" id="JACYFG010000006">
    <property type="protein sequence ID" value="MBD5778569.1"/>
    <property type="molecule type" value="Genomic_DNA"/>
</dbReference>
<evidence type="ECO:0000259" key="4">
    <source>
        <dbReference type="PROSITE" id="PS50932"/>
    </source>
</evidence>
<dbReference type="PANTHER" id="PTHR30146">
    <property type="entry name" value="LACI-RELATED TRANSCRIPTIONAL REPRESSOR"/>
    <property type="match status" value="1"/>
</dbReference>
<dbReference type="AlphaFoldDB" id="A0A927F541"/>
<dbReference type="InterPro" id="IPR001761">
    <property type="entry name" value="Peripla_BP/Lac1_sug-bd_dom"/>
</dbReference>
<dbReference type="Gene3D" id="3.40.50.2300">
    <property type="match status" value="2"/>
</dbReference>
<feature type="domain" description="HTH lacI-type" evidence="4">
    <location>
        <begin position="7"/>
        <end position="61"/>
    </location>
</feature>
<dbReference type="PROSITE" id="PS50932">
    <property type="entry name" value="HTH_LACI_2"/>
    <property type="match status" value="1"/>
</dbReference>
<sequence length="351" mass="39676">MNQNFRVTQADIARKVGCSQVTVSRALNDDHRVAEDLKNTIKQTADQLGYRPDPMLRALVTSRRYLNAKSANASIAFVYVGNKPDPNTPFSNFEYYKGVKDKSEALGFNLEALKFDSGEISSERFASILRHRGVKGVVFALASGHWIFTQPIFELPEFAYVSLGYNFAHTPVNCIMPDNYHSITVAFRTALDRGHKRIGLAVSKTQNERIDYAFTDSFRRIALENGIDPDAMIHLFRHETEEERACIDEKMTAWMQQAQPDVVIGELGTRPHLQKILDREGKTIGKDLPFICLDIRARLNGDDSGLIGNRELMGQRAVENIASQITRNHAGLPRTYERLLVQSTWHDGETF</sequence>
<dbReference type="GO" id="GO:0003700">
    <property type="term" value="F:DNA-binding transcription factor activity"/>
    <property type="evidence" value="ECO:0007669"/>
    <property type="project" value="TreeGrafter"/>
</dbReference>
<comment type="caution">
    <text evidence="5">The sequence shown here is derived from an EMBL/GenBank/DDBJ whole genome shotgun (WGS) entry which is preliminary data.</text>
</comment>
<evidence type="ECO:0000313" key="6">
    <source>
        <dbReference type="Proteomes" id="UP000622317"/>
    </source>
</evidence>
<protein>
    <submittedName>
        <fullName evidence="5">LacI family DNA-binding transcriptional regulator</fullName>
    </submittedName>
</protein>
<evidence type="ECO:0000256" key="2">
    <source>
        <dbReference type="ARBA" id="ARBA00023125"/>
    </source>
</evidence>
<organism evidence="5 6">
    <name type="scientific">Pelagicoccus enzymogenes</name>
    <dbReference type="NCBI Taxonomy" id="2773457"/>
    <lineage>
        <taxon>Bacteria</taxon>
        <taxon>Pseudomonadati</taxon>
        <taxon>Verrucomicrobiota</taxon>
        <taxon>Opitutia</taxon>
        <taxon>Puniceicoccales</taxon>
        <taxon>Pelagicoccaceae</taxon>
        <taxon>Pelagicoccus</taxon>
    </lineage>
</organism>
<dbReference type="SUPFAM" id="SSF53822">
    <property type="entry name" value="Periplasmic binding protein-like I"/>
    <property type="match status" value="1"/>
</dbReference>
<keyword evidence="2 5" id="KW-0238">DNA-binding</keyword>
<dbReference type="SUPFAM" id="SSF47413">
    <property type="entry name" value="lambda repressor-like DNA-binding domains"/>
    <property type="match status" value="1"/>
</dbReference>
<dbReference type="PANTHER" id="PTHR30146:SF109">
    <property type="entry name" value="HTH-TYPE TRANSCRIPTIONAL REGULATOR GALS"/>
    <property type="match status" value="1"/>
</dbReference>
<dbReference type="Gene3D" id="1.10.260.40">
    <property type="entry name" value="lambda repressor-like DNA-binding domains"/>
    <property type="match status" value="1"/>
</dbReference>
<name>A0A927F541_9BACT</name>
<dbReference type="InterPro" id="IPR000843">
    <property type="entry name" value="HTH_LacI"/>
</dbReference>
<proteinExistence type="predicted"/>
<accession>A0A927F541</accession>